<evidence type="ECO:0000313" key="1">
    <source>
        <dbReference type="EMBL" id="PWI70186.1"/>
    </source>
</evidence>
<accession>A0A2U3E6S5</accession>
<dbReference type="AlphaFoldDB" id="A0A2U3E6S5"/>
<name>A0A2U3E6S5_PURLI</name>
<comment type="caution">
    <text evidence="1">The sequence shown here is derived from an EMBL/GenBank/DDBJ whole genome shotgun (WGS) entry which is preliminary data.</text>
</comment>
<protein>
    <submittedName>
        <fullName evidence="1">Uncharacterized protein</fullName>
    </submittedName>
</protein>
<sequence length="185" mass="20362">MWGIYEKAVSLGHSWEYTNYYEACIGPHIRGPSPPRPRRAARVLDCCPAAPQHACEPRWSAEWWSGGGRAGRAVFAASDLGIRSLDRSLQHWTGWEGKVRKISWLGVSTYLDAVHGGSTDMITTLARPAYNAIAAAWPGSTLRSPLGGRDASSTDSCRIILRTAEGRERCINQLMCIVGAWASRY</sequence>
<reference evidence="1 2" key="1">
    <citation type="journal article" date="2016" name="Front. Microbiol.">
        <title>Genome and transcriptome sequences reveal the specific parasitism of the nematophagous Purpureocillium lilacinum 36-1.</title>
        <authorList>
            <person name="Xie J."/>
            <person name="Li S."/>
            <person name="Mo C."/>
            <person name="Xiao X."/>
            <person name="Peng D."/>
            <person name="Wang G."/>
            <person name="Xiao Y."/>
        </authorList>
    </citation>
    <scope>NUCLEOTIDE SEQUENCE [LARGE SCALE GENOMIC DNA]</scope>
    <source>
        <strain evidence="1 2">36-1</strain>
    </source>
</reference>
<evidence type="ECO:0000313" key="2">
    <source>
        <dbReference type="Proteomes" id="UP000245956"/>
    </source>
</evidence>
<organism evidence="1 2">
    <name type="scientific">Purpureocillium lilacinum</name>
    <name type="common">Paecilomyces lilacinus</name>
    <dbReference type="NCBI Taxonomy" id="33203"/>
    <lineage>
        <taxon>Eukaryota</taxon>
        <taxon>Fungi</taxon>
        <taxon>Dikarya</taxon>
        <taxon>Ascomycota</taxon>
        <taxon>Pezizomycotina</taxon>
        <taxon>Sordariomycetes</taxon>
        <taxon>Hypocreomycetidae</taxon>
        <taxon>Hypocreales</taxon>
        <taxon>Ophiocordycipitaceae</taxon>
        <taxon>Purpureocillium</taxon>
    </lineage>
</organism>
<proteinExistence type="predicted"/>
<dbReference type="EMBL" id="LCWV01000010">
    <property type="protein sequence ID" value="PWI70186.1"/>
    <property type="molecule type" value="Genomic_DNA"/>
</dbReference>
<gene>
    <name evidence="1" type="ORF">PCL_00330</name>
</gene>
<dbReference type="Proteomes" id="UP000245956">
    <property type="component" value="Unassembled WGS sequence"/>
</dbReference>